<organism evidence="6 7">
    <name type="scientific">Candida viswanathii</name>
    <dbReference type="NCBI Taxonomy" id="5486"/>
    <lineage>
        <taxon>Eukaryota</taxon>
        <taxon>Fungi</taxon>
        <taxon>Dikarya</taxon>
        <taxon>Ascomycota</taxon>
        <taxon>Saccharomycotina</taxon>
        <taxon>Pichiomycetes</taxon>
        <taxon>Debaryomycetaceae</taxon>
        <taxon>Candida/Lodderomyces clade</taxon>
        <taxon>Candida</taxon>
    </lineage>
</organism>
<dbReference type="InterPro" id="IPR033379">
    <property type="entry name" value="Acid_Pase_AS"/>
</dbReference>
<dbReference type="PROSITE" id="PS00778">
    <property type="entry name" value="HIS_ACID_PHOSPHAT_2"/>
    <property type="match status" value="1"/>
</dbReference>
<evidence type="ECO:0000256" key="5">
    <source>
        <dbReference type="PIRSR" id="PIRSR000894-2"/>
    </source>
</evidence>
<feature type="disulfide bond" evidence="5">
    <location>
        <begin position="408"/>
        <end position="416"/>
    </location>
</feature>
<keyword evidence="2" id="KW-0378">Hydrolase</keyword>
<dbReference type="Pfam" id="PF00328">
    <property type="entry name" value="His_Phos_2"/>
    <property type="match status" value="1"/>
</dbReference>
<dbReference type="PANTHER" id="PTHR20963:SF18">
    <property type="entry name" value="ACID PHOSPHATASE PHO11-RELATED"/>
    <property type="match status" value="1"/>
</dbReference>
<protein>
    <submittedName>
        <fullName evidence="6">Repressible acid phosphatase</fullName>
    </submittedName>
</protein>
<evidence type="ECO:0000256" key="4">
    <source>
        <dbReference type="PIRSR" id="PIRSR000894-1"/>
    </source>
</evidence>
<dbReference type="AlphaFoldDB" id="A0A367Y1X7"/>
<name>A0A367Y1X7_9ASCO</name>
<evidence type="ECO:0000313" key="7">
    <source>
        <dbReference type="Proteomes" id="UP000253472"/>
    </source>
</evidence>
<evidence type="ECO:0000256" key="1">
    <source>
        <dbReference type="ARBA" id="ARBA00005375"/>
    </source>
</evidence>
<dbReference type="Gene3D" id="3.40.50.1240">
    <property type="entry name" value="Phosphoglycerate mutase-like"/>
    <property type="match status" value="1"/>
</dbReference>
<comment type="caution">
    <text evidence="6">The sequence shown here is derived from an EMBL/GenBank/DDBJ whole genome shotgun (WGS) entry which is preliminary data.</text>
</comment>
<gene>
    <name evidence="6" type="primary">PHO5_0</name>
    <name evidence="6" type="ORF">Cantr_07951</name>
</gene>
<dbReference type="InterPro" id="IPR029033">
    <property type="entry name" value="His_PPase_superfam"/>
</dbReference>
<feature type="active site" description="Proton donor" evidence="4">
    <location>
        <position position="339"/>
    </location>
</feature>
<dbReference type="GO" id="GO:0009277">
    <property type="term" value="C:fungal-type cell wall"/>
    <property type="evidence" value="ECO:0007669"/>
    <property type="project" value="TreeGrafter"/>
</dbReference>
<dbReference type="Proteomes" id="UP000253472">
    <property type="component" value="Unassembled WGS sequence"/>
</dbReference>
<dbReference type="EMBL" id="QLNQ01000027">
    <property type="protein sequence ID" value="RCK59550.1"/>
    <property type="molecule type" value="Genomic_DNA"/>
</dbReference>
<accession>A0A367Y1X7</accession>
<reference evidence="6 7" key="1">
    <citation type="submission" date="2018-06" db="EMBL/GenBank/DDBJ databases">
        <title>Whole genome sequencing of Candida tropicalis (genome annotated by CSBL at Korea University).</title>
        <authorList>
            <person name="Ahn J."/>
        </authorList>
    </citation>
    <scope>NUCLEOTIDE SEQUENCE [LARGE SCALE GENOMIC DNA]</scope>
    <source>
        <strain evidence="6 7">ATCC 20962</strain>
    </source>
</reference>
<sequence>MVSVSKLVNGGLLLAGQSVFQDVATPQQGSVQSYNIINFLGGSAPYLQRQGYGISTDIPEGCTIEQVQLFSRHGERYPSNSVGRRLESINTKFQNYGSNSTFKGSLAFLNDGYTYFVPNSELYEKETSPKNSEGTYAGTTNALRHGAAFRAKYGSLYVVNTTLPVFSSNSGRCYETSRYFARGFLGDDFEEGKTVKFSIIDEDEDSGVNSLTPRNSCPNYNSLANSDIVLQYNTTYLGDIAKRLEDENPGLNLTSSEVNSLFNWCAFEINVRGSSPICDIFTNEEFIKYSYATDLSNYYSNGAGNNFTRIAGSPLLKASLELLKDENNTNQIWLSFSHDTDLEIFHSALGLLEPAEDLPTDYIPFPNPYVHSSIVPQGARIYTEKYLCNDESYVRYIINDAVVPIPKCATGPGFSCKLGDFENYVNDRIGDVDFVEQCGVNTTYPTELTFYWDYKNTTYDAPLGNF</sequence>
<dbReference type="InterPro" id="IPR000560">
    <property type="entry name" value="His_Pase_clade-2"/>
</dbReference>
<evidence type="ECO:0000313" key="6">
    <source>
        <dbReference type="EMBL" id="RCK59550.1"/>
    </source>
</evidence>
<dbReference type="GO" id="GO:0003993">
    <property type="term" value="F:acid phosphatase activity"/>
    <property type="evidence" value="ECO:0007669"/>
    <property type="project" value="TreeGrafter"/>
</dbReference>
<evidence type="ECO:0000256" key="2">
    <source>
        <dbReference type="ARBA" id="ARBA00022801"/>
    </source>
</evidence>
<evidence type="ECO:0000256" key="3">
    <source>
        <dbReference type="ARBA" id="ARBA00023180"/>
    </source>
</evidence>
<dbReference type="PIRSF" id="PIRSF000894">
    <property type="entry name" value="Acid_phosphatase"/>
    <property type="match status" value="1"/>
</dbReference>
<keyword evidence="3" id="KW-0325">Glycoprotein</keyword>
<keyword evidence="7" id="KW-1185">Reference proteome</keyword>
<comment type="similarity">
    <text evidence="1">Belongs to the histidine acid phosphatase family.</text>
</comment>
<feature type="active site" description="Nucleophile" evidence="4">
    <location>
        <position position="73"/>
    </location>
</feature>
<dbReference type="SUPFAM" id="SSF53254">
    <property type="entry name" value="Phosphoglycerate mutase-like"/>
    <property type="match status" value="1"/>
</dbReference>
<dbReference type="PANTHER" id="PTHR20963">
    <property type="entry name" value="MULTIPLE INOSITOL POLYPHOSPHATE PHOSPHATASE-RELATED"/>
    <property type="match status" value="1"/>
</dbReference>
<dbReference type="STRING" id="5486.A0A367Y1X7"/>
<proteinExistence type="inferred from homology"/>
<feature type="disulfide bond" evidence="5">
    <location>
        <begin position="265"/>
        <end position="278"/>
    </location>
</feature>
<feature type="disulfide bond" evidence="5">
    <location>
        <begin position="62"/>
        <end position="388"/>
    </location>
</feature>
<dbReference type="CDD" id="cd07061">
    <property type="entry name" value="HP_HAP_like"/>
    <property type="match status" value="1"/>
</dbReference>
<dbReference type="OrthoDB" id="6509975at2759"/>
<dbReference type="InterPro" id="IPR016274">
    <property type="entry name" value="Histidine_acid_Pase_euk"/>
</dbReference>
<keyword evidence="5" id="KW-1015">Disulfide bond</keyword>
<dbReference type="FunFam" id="3.40.50.1240:FF:000021">
    <property type="entry name" value="Acid phosphatase"/>
    <property type="match status" value="1"/>
</dbReference>